<dbReference type="Proteomes" id="UP000001423">
    <property type="component" value="Chromosome"/>
</dbReference>
<protein>
    <submittedName>
        <fullName evidence="1">Uncharacterized protein</fullName>
    </submittedName>
</protein>
<keyword evidence="2" id="KW-1185">Reference proteome</keyword>
<accession>B9ERY0</accession>
<evidence type="ECO:0000313" key="1">
    <source>
        <dbReference type="EMBL" id="CAX32008.1"/>
    </source>
</evidence>
<gene>
    <name evidence="1" type="ordered locus">PMT_2490</name>
</gene>
<name>B9ERY0_PROMM</name>
<sequence>MIRSRTVVIRSIENIQLQQTINQEKTLGGILEGRRCLNVLIEMEDAGEFCLPPLR</sequence>
<organism evidence="1 2">
    <name type="scientific">Prochlorococcus marinus (strain MIT 9313)</name>
    <dbReference type="NCBI Taxonomy" id="74547"/>
    <lineage>
        <taxon>Bacteria</taxon>
        <taxon>Bacillati</taxon>
        <taxon>Cyanobacteriota</taxon>
        <taxon>Cyanophyceae</taxon>
        <taxon>Synechococcales</taxon>
        <taxon>Prochlorococcaceae</taxon>
        <taxon>Prochlorococcus</taxon>
    </lineage>
</organism>
<dbReference type="AlphaFoldDB" id="B9ERY0"/>
<dbReference type="KEGG" id="pmt:PMT_2490"/>
<dbReference type="HOGENOM" id="CLU_3028779_0_0_3"/>
<dbReference type="EMBL" id="BX548175">
    <property type="protein sequence ID" value="CAX32008.1"/>
    <property type="molecule type" value="Genomic_DNA"/>
</dbReference>
<proteinExistence type="predicted"/>
<evidence type="ECO:0000313" key="2">
    <source>
        <dbReference type="Proteomes" id="UP000001423"/>
    </source>
</evidence>
<reference evidence="1 2" key="1">
    <citation type="journal article" date="2003" name="Nature">
        <title>Genome divergence in two Prochlorococcus ecotypes reflects oceanic niche differentiation.</title>
        <authorList>
            <person name="Rocap G."/>
            <person name="Larimer F.W."/>
            <person name="Lamerdin J.E."/>
            <person name="Malfatti S."/>
            <person name="Chain P."/>
            <person name="Ahlgren N.A."/>
            <person name="Arellano A."/>
            <person name="Coleman M."/>
            <person name="Hauser L."/>
            <person name="Hess W.R."/>
            <person name="Johnson Z.I."/>
            <person name="Land M.L."/>
            <person name="Lindell D."/>
            <person name="Post A.F."/>
            <person name="Regala W."/>
            <person name="Shah M."/>
            <person name="Shaw S.L."/>
            <person name="Steglich C."/>
            <person name="Sullivan M.B."/>
            <person name="Ting C.S."/>
            <person name="Tolonen A."/>
            <person name="Webb E.A."/>
            <person name="Zinser E.R."/>
            <person name="Chisholm S.W."/>
        </authorList>
    </citation>
    <scope>NUCLEOTIDE SEQUENCE [LARGE SCALE GENOMIC DNA]</scope>
    <source>
        <strain evidence="2">MIT 9313</strain>
    </source>
</reference>